<evidence type="ECO:0000313" key="2">
    <source>
        <dbReference type="Proteomes" id="UP000887565"/>
    </source>
</evidence>
<proteinExistence type="predicted"/>
<name>A0A915L045_ROMCU</name>
<keyword evidence="2" id="KW-1185">Reference proteome</keyword>
<dbReference type="Proteomes" id="UP000887565">
    <property type="component" value="Unplaced"/>
</dbReference>
<organism evidence="2 3">
    <name type="scientific">Romanomermis culicivorax</name>
    <name type="common">Nematode worm</name>
    <dbReference type="NCBI Taxonomy" id="13658"/>
    <lineage>
        <taxon>Eukaryota</taxon>
        <taxon>Metazoa</taxon>
        <taxon>Ecdysozoa</taxon>
        <taxon>Nematoda</taxon>
        <taxon>Enoplea</taxon>
        <taxon>Dorylaimia</taxon>
        <taxon>Mermithida</taxon>
        <taxon>Mermithoidea</taxon>
        <taxon>Mermithidae</taxon>
        <taxon>Romanomermis</taxon>
    </lineage>
</organism>
<feature type="region of interest" description="Disordered" evidence="1">
    <location>
        <begin position="1"/>
        <end position="25"/>
    </location>
</feature>
<dbReference type="AlphaFoldDB" id="A0A915L045"/>
<dbReference type="WBParaSite" id="nRc.2.0.1.t44074-RA">
    <property type="protein sequence ID" value="nRc.2.0.1.t44074-RA"/>
    <property type="gene ID" value="nRc.2.0.1.g44074"/>
</dbReference>
<reference evidence="3" key="1">
    <citation type="submission" date="2022-11" db="UniProtKB">
        <authorList>
            <consortium name="WormBaseParasite"/>
        </authorList>
    </citation>
    <scope>IDENTIFICATION</scope>
</reference>
<protein>
    <submittedName>
        <fullName evidence="3">Uncharacterized protein</fullName>
    </submittedName>
</protein>
<sequence>MNQNSGTKKKQNFGRKNSNFKKLTDQKHFLKQKIEILSEKSSNFLKMSGNLEN</sequence>
<evidence type="ECO:0000313" key="3">
    <source>
        <dbReference type="WBParaSite" id="nRc.2.0.1.t44074-RA"/>
    </source>
</evidence>
<evidence type="ECO:0000256" key="1">
    <source>
        <dbReference type="SAM" id="MobiDB-lite"/>
    </source>
</evidence>
<accession>A0A915L045</accession>